<dbReference type="EMBL" id="JXAK01000022">
    <property type="protein sequence ID" value="KIL40334.1"/>
    <property type="molecule type" value="Genomic_DNA"/>
</dbReference>
<dbReference type="InterPro" id="IPR049704">
    <property type="entry name" value="Aminotrans_3_PPA_site"/>
</dbReference>
<dbReference type="PROSITE" id="PS00600">
    <property type="entry name" value="AA_TRANSFER_CLASS_3"/>
    <property type="match status" value="1"/>
</dbReference>
<keyword evidence="6" id="KW-1185">Reference proteome</keyword>
<evidence type="ECO:0000313" key="6">
    <source>
        <dbReference type="Proteomes" id="UP000031967"/>
    </source>
</evidence>
<dbReference type="Gene3D" id="3.40.640.10">
    <property type="entry name" value="Type I PLP-dependent aspartate aminotransferase-like (Major domain)"/>
    <property type="match status" value="1"/>
</dbReference>
<dbReference type="GO" id="GO:0008483">
    <property type="term" value="F:transaminase activity"/>
    <property type="evidence" value="ECO:0007669"/>
    <property type="project" value="UniProtKB-KW"/>
</dbReference>
<dbReference type="SUPFAM" id="SSF53383">
    <property type="entry name" value="PLP-dependent transferases"/>
    <property type="match status" value="1"/>
</dbReference>
<name>A0ABR5AH13_9BACL</name>
<evidence type="ECO:0000256" key="2">
    <source>
        <dbReference type="ARBA" id="ARBA00022898"/>
    </source>
</evidence>
<protein>
    <submittedName>
        <fullName evidence="5">Class III aminotransferase</fullName>
    </submittedName>
</protein>
<dbReference type="PANTHER" id="PTHR43713">
    <property type="entry name" value="GLUTAMATE-1-SEMIALDEHYDE 2,1-AMINOMUTASE"/>
    <property type="match status" value="1"/>
</dbReference>
<evidence type="ECO:0000256" key="1">
    <source>
        <dbReference type="ARBA" id="ARBA00001933"/>
    </source>
</evidence>
<sequence length="441" mass="47387">MTMTYQYEQSKIKFEASRKYLAQGVASSLRAAMKPVPLFVESASGSRLRDVDGNEYIDYMLGYGPLILGHSHPALVESVHEAMLKGSTYGLQHDGEITLARRLTELLPCAESVALSGSGTEAVMLALRLARAYTAKRKIVRFHGHYHGWSDTIFTSFPSSDMKPSGAQGQAQAETRPLPGTGGQSEIALSEVILLPWNDPDLLERTLRAGKDEIAVVITEPVMCNSGCILPLPGYLERMRGLTKELGIVMVMDEVITGFRIGIGGAHGHFGLMPDLVTVGKALGGGVAVSAVAGKSEIMKLLDNGAVSHLGTLNGNCIATSAALATLDVLTANGGAVYGSMNRVAGRLVQGLRDAMAKQGKKGIVNQFGPVFHMMFTAEERVDNFASFNKRDAGAYGLFAERMLEEGVLLRPNGLWYVSVVHNDEDVRQTVAAAERAMARM</sequence>
<dbReference type="InterPro" id="IPR015421">
    <property type="entry name" value="PyrdxlP-dep_Trfase_major"/>
</dbReference>
<proteinExistence type="inferred from homology"/>
<dbReference type="Gene3D" id="3.90.1150.10">
    <property type="entry name" value="Aspartate Aminotransferase, domain 1"/>
    <property type="match status" value="1"/>
</dbReference>
<comment type="caution">
    <text evidence="5">The sequence shown here is derived from an EMBL/GenBank/DDBJ whole genome shotgun (WGS) entry which is preliminary data.</text>
</comment>
<accession>A0ABR5AH13</accession>
<dbReference type="InterPro" id="IPR005814">
    <property type="entry name" value="Aminotrans_3"/>
</dbReference>
<keyword evidence="5" id="KW-0032">Aminotransferase</keyword>
<keyword evidence="5" id="KW-0808">Transferase</keyword>
<dbReference type="Pfam" id="PF00202">
    <property type="entry name" value="Aminotran_3"/>
    <property type="match status" value="1"/>
</dbReference>
<evidence type="ECO:0000313" key="5">
    <source>
        <dbReference type="EMBL" id="KIL40334.1"/>
    </source>
</evidence>
<dbReference type="Proteomes" id="UP000031967">
    <property type="component" value="Unassembled WGS sequence"/>
</dbReference>
<evidence type="ECO:0000256" key="3">
    <source>
        <dbReference type="RuleBase" id="RU003560"/>
    </source>
</evidence>
<dbReference type="InterPro" id="IPR015424">
    <property type="entry name" value="PyrdxlP-dep_Trfase"/>
</dbReference>
<comment type="cofactor">
    <cofactor evidence="1">
        <name>pyridoxal 5'-phosphate</name>
        <dbReference type="ChEBI" id="CHEBI:597326"/>
    </cofactor>
</comment>
<gene>
    <name evidence="5" type="ORF">SD70_13875</name>
</gene>
<dbReference type="RefSeq" id="WP_041048130.1">
    <property type="nucleotide sequence ID" value="NZ_JXAK01000022.1"/>
</dbReference>
<organism evidence="5 6">
    <name type="scientific">Gordoniibacillus kamchatkensis</name>
    <dbReference type="NCBI Taxonomy" id="1590651"/>
    <lineage>
        <taxon>Bacteria</taxon>
        <taxon>Bacillati</taxon>
        <taxon>Bacillota</taxon>
        <taxon>Bacilli</taxon>
        <taxon>Bacillales</taxon>
        <taxon>Paenibacillaceae</taxon>
        <taxon>Gordoniibacillus</taxon>
    </lineage>
</organism>
<keyword evidence="2 3" id="KW-0663">Pyridoxal phosphate</keyword>
<feature type="region of interest" description="Disordered" evidence="4">
    <location>
        <begin position="160"/>
        <end position="182"/>
    </location>
</feature>
<reference evidence="5 6" key="1">
    <citation type="submission" date="2014-12" db="EMBL/GenBank/DDBJ databases">
        <title>Draft genome sequence of Paenibacillus kamchatkensis strain B-2647.</title>
        <authorList>
            <person name="Karlyshev A.V."/>
            <person name="Kudryashova E.B."/>
        </authorList>
    </citation>
    <scope>NUCLEOTIDE SEQUENCE [LARGE SCALE GENOMIC DNA]</scope>
    <source>
        <strain evidence="5 6">VKM B-2647</strain>
    </source>
</reference>
<evidence type="ECO:0000256" key="4">
    <source>
        <dbReference type="SAM" id="MobiDB-lite"/>
    </source>
</evidence>
<dbReference type="PANTHER" id="PTHR43713:SF3">
    <property type="entry name" value="GLUTAMATE-1-SEMIALDEHYDE 2,1-AMINOMUTASE 1, CHLOROPLASTIC-RELATED"/>
    <property type="match status" value="1"/>
</dbReference>
<dbReference type="InterPro" id="IPR015422">
    <property type="entry name" value="PyrdxlP-dep_Trfase_small"/>
</dbReference>
<dbReference type="CDD" id="cd00610">
    <property type="entry name" value="OAT_like"/>
    <property type="match status" value="1"/>
</dbReference>
<comment type="similarity">
    <text evidence="3">Belongs to the class-III pyridoxal-phosphate-dependent aminotransferase family.</text>
</comment>